<dbReference type="PANTHER" id="PTHR24106">
    <property type="entry name" value="NACHT, LRR AND CARD DOMAINS-CONTAINING"/>
    <property type="match status" value="1"/>
</dbReference>
<dbReference type="Pfam" id="PF13516">
    <property type="entry name" value="LRR_6"/>
    <property type="match status" value="2"/>
</dbReference>
<dbReference type="AlphaFoldDB" id="A0A3B3RP42"/>
<evidence type="ECO:0000313" key="8">
    <source>
        <dbReference type="Ensembl" id="ENSPKIP00000020254.1"/>
    </source>
</evidence>
<dbReference type="InterPro" id="IPR001611">
    <property type="entry name" value="Leu-rich_rpt"/>
</dbReference>
<reference evidence="8" key="2">
    <citation type="submission" date="2025-09" db="UniProtKB">
        <authorList>
            <consortium name="Ensembl"/>
        </authorList>
    </citation>
    <scope>IDENTIFICATION</scope>
</reference>
<dbReference type="Ensembl" id="ENSPKIT00000000869.1">
    <property type="protein sequence ID" value="ENSPKIP00000020254.1"/>
    <property type="gene ID" value="ENSPKIG00000005096.1"/>
</dbReference>
<protein>
    <recommendedName>
        <fullName evidence="7">NACHT domain-containing protein</fullName>
    </recommendedName>
</protein>
<dbReference type="InterPro" id="IPR007111">
    <property type="entry name" value="NACHT_NTPase"/>
</dbReference>
<dbReference type="InterPro" id="IPR041267">
    <property type="entry name" value="NLRP_HD2"/>
</dbReference>
<dbReference type="SUPFAM" id="SSF52047">
    <property type="entry name" value="RNI-like"/>
    <property type="match status" value="1"/>
</dbReference>
<evidence type="ECO:0000256" key="2">
    <source>
        <dbReference type="ARBA" id="ARBA00022490"/>
    </source>
</evidence>
<keyword evidence="5" id="KW-0547">Nucleotide-binding</keyword>
<proteinExistence type="predicted"/>
<dbReference type="InterPro" id="IPR027417">
    <property type="entry name" value="P-loop_NTPase"/>
</dbReference>
<evidence type="ECO:0000256" key="5">
    <source>
        <dbReference type="ARBA" id="ARBA00022741"/>
    </source>
</evidence>
<dbReference type="PROSITE" id="PS50837">
    <property type="entry name" value="NACHT"/>
    <property type="match status" value="1"/>
</dbReference>
<evidence type="ECO:0000256" key="6">
    <source>
        <dbReference type="ARBA" id="ARBA00022840"/>
    </source>
</evidence>
<dbReference type="SUPFAM" id="SSF52540">
    <property type="entry name" value="P-loop containing nucleoside triphosphate hydrolases"/>
    <property type="match status" value="1"/>
</dbReference>
<organism evidence="8 9">
    <name type="scientific">Paramormyrops kingsleyae</name>
    <dbReference type="NCBI Taxonomy" id="1676925"/>
    <lineage>
        <taxon>Eukaryota</taxon>
        <taxon>Metazoa</taxon>
        <taxon>Chordata</taxon>
        <taxon>Craniata</taxon>
        <taxon>Vertebrata</taxon>
        <taxon>Euteleostomi</taxon>
        <taxon>Actinopterygii</taxon>
        <taxon>Neopterygii</taxon>
        <taxon>Teleostei</taxon>
        <taxon>Osteoglossocephala</taxon>
        <taxon>Osteoglossomorpha</taxon>
        <taxon>Osteoglossiformes</taxon>
        <taxon>Mormyridae</taxon>
        <taxon>Paramormyrops</taxon>
    </lineage>
</organism>
<keyword evidence="6" id="KW-0067">ATP-binding</keyword>
<keyword evidence="4" id="KW-0677">Repeat</keyword>
<dbReference type="GeneTree" id="ENSGT01150000286927"/>
<dbReference type="Pfam" id="PF17776">
    <property type="entry name" value="NLRC4_HD2"/>
    <property type="match status" value="1"/>
</dbReference>
<sequence>MQTVLTKGIAGIGKTVSVKKFVLDWAEGRENQDIEFIFTFPFRDLNRLKEKQYSLIELIYKFFSQIKEIENIKWNKTVFIFDGLDECRLPLKFNDNEIWNDETKPTTVDMLLTNLIAGNLLSSALIWITSRPAAANQIPNECIQQLTEVRGFNDTQKEQYFIKRFSDQTMSNKIFAYIKSSRTLFIMCHIPIFCWISATVLEQLLGKDVSKEIPQSLTQMYSHFLIVQIIKNRKYQGNCVTNSKILSMEDREIILKLGKLSFHALEKGNLIFYKEDLESCGIEASEATMYSHLCTEIIIEEFGIYQEKAYRFVHLSLQEYLAALYAFYLCTQEKINVLDPDSGAEEQETLSALHKSAIDKALQSRNGHLDLFLRFILGLSLESNKTFLQGSLMSKRNANWTAEDTVKYIKKMIKEEFSPDRIINLFHCLYEINDHSLVKEIHTYLKTRKPSKLKAYQCSALAFVLLMSEEMLDDFDLKTYNASDLGLERLLSVMRNCRSLNLSYNVLGDSGLRHLDPGLRSPNCRLQKLLLSGCHFTGAGCEVLASALGSNPSCLRELDLSYNDVGDRGVLVLCAELSSFSCKLENLK</sequence>
<evidence type="ECO:0000256" key="1">
    <source>
        <dbReference type="ARBA" id="ARBA00004496"/>
    </source>
</evidence>
<keyword evidence="9" id="KW-1185">Reference proteome</keyword>
<dbReference type="Gene3D" id="3.40.50.300">
    <property type="entry name" value="P-loop containing nucleotide triphosphate hydrolases"/>
    <property type="match status" value="1"/>
</dbReference>
<dbReference type="InterPro" id="IPR051261">
    <property type="entry name" value="NLR"/>
</dbReference>
<dbReference type="Pfam" id="PF17779">
    <property type="entry name" value="WHD_NOD2"/>
    <property type="match status" value="1"/>
</dbReference>
<reference evidence="8" key="1">
    <citation type="submission" date="2025-08" db="UniProtKB">
        <authorList>
            <consortium name="Ensembl"/>
        </authorList>
    </citation>
    <scope>IDENTIFICATION</scope>
</reference>
<dbReference type="Proteomes" id="UP000261540">
    <property type="component" value="Unplaced"/>
</dbReference>
<dbReference type="STRING" id="1676925.ENSPKIP00000020254"/>
<dbReference type="InterPro" id="IPR032675">
    <property type="entry name" value="LRR_dom_sf"/>
</dbReference>
<name>A0A3B3RP42_9TELE</name>
<evidence type="ECO:0000313" key="9">
    <source>
        <dbReference type="Proteomes" id="UP000261540"/>
    </source>
</evidence>
<comment type="subcellular location">
    <subcellularLocation>
        <location evidence="1">Cytoplasm</location>
    </subcellularLocation>
</comment>
<dbReference type="SMART" id="SM00368">
    <property type="entry name" value="LRR_RI"/>
    <property type="match status" value="3"/>
</dbReference>
<dbReference type="Gene3D" id="3.80.10.10">
    <property type="entry name" value="Ribonuclease Inhibitor"/>
    <property type="match status" value="1"/>
</dbReference>
<dbReference type="GO" id="GO:0005524">
    <property type="term" value="F:ATP binding"/>
    <property type="evidence" value="ECO:0007669"/>
    <property type="project" value="UniProtKB-KW"/>
</dbReference>
<evidence type="ECO:0000256" key="3">
    <source>
        <dbReference type="ARBA" id="ARBA00022614"/>
    </source>
</evidence>
<keyword evidence="3" id="KW-0433">Leucine-rich repeat</keyword>
<evidence type="ECO:0000256" key="4">
    <source>
        <dbReference type="ARBA" id="ARBA00022737"/>
    </source>
</evidence>
<dbReference type="InterPro" id="IPR041075">
    <property type="entry name" value="NOD1/2_WH"/>
</dbReference>
<dbReference type="Pfam" id="PF05729">
    <property type="entry name" value="NACHT"/>
    <property type="match status" value="1"/>
</dbReference>
<accession>A0A3B3RP42</accession>
<keyword evidence="2" id="KW-0963">Cytoplasm</keyword>
<feature type="domain" description="NACHT" evidence="7">
    <location>
        <begin position="2"/>
        <end position="134"/>
    </location>
</feature>
<evidence type="ECO:0000259" key="7">
    <source>
        <dbReference type="PROSITE" id="PS50837"/>
    </source>
</evidence>
<dbReference type="GO" id="GO:0005737">
    <property type="term" value="C:cytoplasm"/>
    <property type="evidence" value="ECO:0007669"/>
    <property type="project" value="UniProtKB-SubCell"/>
</dbReference>